<organism evidence="3 4">
    <name type="scientific">Phlebiopsis gigantea (strain 11061_1 CR5-6)</name>
    <name type="common">White-rot fungus</name>
    <name type="synonym">Peniophora gigantea</name>
    <dbReference type="NCBI Taxonomy" id="745531"/>
    <lineage>
        <taxon>Eukaryota</taxon>
        <taxon>Fungi</taxon>
        <taxon>Dikarya</taxon>
        <taxon>Basidiomycota</taxon>
        <taxon>Agaricomycotina</taxon>
        <taxon>Agaricomycetes</taxon>
        <taxon>Polyporales</taxon>
        <taxon>Phanerochaetaceae</taxon>
        <taxon>Phlebiopsis</taxon>
    </lineage>
</organism>
<evidence type="ECO:0000256" key="1">
    <source>
        <dbReference type="SAM" id="Phobius"/>
    </source>
</evidence>
<dbReference type="Proteomes" id="UP000053257">
    <property type="component" value="Unassembled WGS sequence"/>
</dbReference>
<feature type="transmembrane region" description="Helical" evidence="1">
    <location>
        <begin position="81"/>
        <end position="105"/>
    </location>
</feature>
<feature type="non-terminal residue" evidence="3">
    <location>
        <position position="1"/>
    </location>
</feature>
<dbReference type="AlphaFoldDB" id="A0A0C3PA55"/>
<accession>A0A0C3PA55</accession>
<keyword evidence="1" id="KW-0472">Membrane</keyword>
<name>A0A0C3PA55_PHLG1</name>
<keyword evidence="1" id="KW-0812">Transmembrane</keyword>
<reference evidence="3 4" key="1">
    <citation type="journal article" date="2014" name="PLoS Genet.">
        <title>Analysis of the Phlebiopsis gigantea genome, transcriptome and secretome provides insight into its pioneer colonization strategies of wood.</title>
        <authorList>
            <person name="Hori C."/>
            <person name="Ishida T."/>
            <person name="Igarashi K."/>
            <person name="Samejima M."/>
            <person name="Suzuki H."/>
            <person name="Master E."/>
            <person name="Ferreira P."/>
            <person name="Ruiz-Duenas F.J."/>
            <person name="Held B."/>
            <person name="Canessa P."/>
            <person name="Larrondo L.F."/>
            <person name="Schmoll M."/>
            <person name="Druzhinina I.S."/>
            <person name="Kubicek C.P."/>
            <person name="Gaskell J.A."/>
            <person name="Kersten P."/>
            <person name="St John F."/>
            <person name="Glasner J."/>
            <person name="Sabat G."/>
            <person name="Splinter BonDurant S."/>
            <person name="Syed K."/>
            <person name="Yadav J."/>
            <person name="Mgbeahuruike A.C."/>
            <person name="Kovalchuk A."/>
            <person name="Asiegbu F.O."/>
            <person name="Lackner G."/>
            <person name="Hoffmeister D."/>
            <person name="Rencoret J."/>
            <person name="Gutierrez A."/>
            <person name="Sun H."/>
            <person name="Lindquist E."/>
            <person name="Barry K."/>
            <person name="Riley R."/>
            <person name="Grigoriev I.V."/>
            <person name="Henrissat B."/>
            <person name="Kues U."/>
            <person name="Berka R.M."/>
            <person name="Martinez A.T."/>
            <person name="Covert S.F."/>
            <person name="Blanchette R.A."/>
            <person name="Cullen D."/>
        </authorList>
    </citation>
    <scope>NUCLEOTIDE SEQUENCE [LARGE SCALE GENOMIC DNA]</scope>
    <source>
        <strain evidence="3 4">11061_1 CR5-6</strain>
    </source>
</reference>
<keyword evidence="4" id="KW-1185">Reference proteome</keyword>
<protein>
    <recommendedName>
        <fullName evidence="2">DUF6533 domain-containing protein</fullName>
    </recommendedName>
</protein>
<evidence type="ECO:0000259" key="2">
    <source>
        <dbReference type="Pfam" id="PF20151"/>
    </source>
</evidence>
<dbReference type="EMBL" id="KN840754">
    <property type="protein sequence ID" value="KIP01653.1"/>
    <property type="molecule type" value="Genomic_DNA"/>
</dbReference>
<feature type="transmembrane region" description="Helical" evidence="1">
    <location>
        <begin position="117"/>
        <end position="136"/>
    </location>
</feature>
<dbReference type="Pfam" id="PF20151">
    <property type="entry name" value="DUF6533"/>
    <property type="match status" value="1"/>
</dbReference>
<feature type="domain" description="DUF6533" evidence="2">
    <location>
        <begin position="1"/>
        <end position="37"/>
    </location>
</feature>
<keyword evidence="1" id="KW-1133">Transmembrane helix</keyword>
<sequence>LVVYEHIITIDQEAALIWRRKWTGPTVLFAINRYNLLLQAVLQLTPVSAGVLLSVAPNVLYNKVLALSALRVCAIWGHNMWLCMIVLLLGLVPFGASIMILYRWGNGCLTSTLKVEFAARISIIAADTLVVVLTWARTYRDFREAMKLNIRVNVTALLLRDGMTAPCQCAVLYCNL</sequence>
<dbReference type="InterPro" id="IPR045340">
    <property type="entry name" value="DUF6533"/>
</dbReference>
<dbReference type="OrthoDB" id="2804045at2759"/>
<proteinExistence type="predicted"/>
<evidence type="ECO:0000313" key="3">
    <source>
        <dbReference type="EMBL" id="KIP01653.1"/>
    </source>
</evidence>
<dbReference type="HOGENOM" id="CLU_053360_3_2_1"/>
<evidence type="ECO:0000313" key="4">
    <source>
        <dbReference type="Proteomes" id="UP000053257"/>
    </source>
</evidence>
<gene>
    <name evidence="3" type="ORF">PHLGIDRAFT_80288</name>
</gene>